<dbReference type="PROSITE" id="PS51257">
    <property type="entry name" value="PROKAR_LIPOPROTEIN"/>
    <property type="match status" value="1"/>
</dbReference>
<dbReference type="Proteomes" id="UP001156701">
    <property type="component" value="Unassembled WGS sequence"/>
</dbReference>
<evidence type="ECO:0000313" key="3">
    <source>
        <dbReference type="EMBL" id="MDO7856382.1"/>
    </source>
</evidence>
<reference evidence="2" key="1">
    <citation type="submission" date="2023-03" db="EMBL/GenBank/DDBJ databases">
        <title>a new species belonging to Providencia genus.</title>
        <authorList>
            <person name="Yang W."/>
            <person name="Hu F."/>
            <person name="Shen S."/>
            <person name="Ding L."/>
            <person name="Yin D."/>
        </authorList>
    </citation>
    <scope>NUCLEOTIDE SEQUENCE</scope>
    <source>
        <strain evidence="2">CRE-3FA-0001</strain>
    </source>
</reference>
<dbReference type="Proteomes" id="UP001176478">
    <property type="component" value="Unassembled WGS sequence"/>
</dbReference>
<keyword evidence="5" id="KW-1185">Reference proteome</keyword>
<organism evidence="2 4">
    <name type="scientific">Providencia huashanensis</name>
    <dbReference type="NCBI Taxonomy" id="3037798"/>
    <lineage>
        <taxon>Bacteria</taxon>
        <taxon>Pseudomonadati</taxon>
        <taxon>Pseudomonadota</taxon>
        <taxon>Gammaproteobacteria</taxon>
        <taxon>Enterobacterales</taxon>
        <taxon>Morganellaceae</taxon>
        <taxon>Providencia</taxon>
    </lineage>
</organism>
<dbReference type="Pfam" id="PF24199">
    <property type="entry name" value="DUF7424"/>
    <property type="match status" value="1"/>
</dbReference>
<feature type="domain" description="DUF7424" evidence="1">
    <location>
        <begin position="20"/>
        <end position="214"/>
    </location>
</feature>
<reference evidence="3" key="3">
    <citation type="journal article" date="2024" name="Int. J. Antimicrob. Agents">
        <title>Identification of a novel Providencia species showing multi-drug-resistant in three patients with hospital-acquired infection.</title>
        <authorList>
            <person name="Yang W."/>
            <person name="Chen J."/>
            <person name="Yang F."/>
            <person name="Ji P."/>
            <person name="Shen S."/>
            <person name="Yin D."/>
            <person name="Hu F."/>
        </authorList>
    </citation>
    <scope>NUCLEOTIDE SEQUENCE</scope>
    <source>
        <strain evidence="3">CRE-138-0111</strain>
    </source>
</reference>
<dbReference type="InterPro" id="IPR055847">
    <property type="entry name" value="DUF7424"/>
</dbReference>
<dbReference type="EMBL" id="JARRYG010000004">
    <property type="protein sequence ID" value="MDG4695604.1"/>
    <property type="molecule type" value="Genomic_DNA"/>
</dbReference>
<proteinExistence type="predicted"/>
<evidence type="ECO:0000313" key="5">
    <source>
        <dbReference type="Proteomes" id="UP001176478"/>
    </source>
</evidence>
<evidence type="ECO:0000313" key="4">
    <source>
        <dbReference type="Proteomes" id="UP001156701"/>
    </source>
</evidence>
<name>A0AA42FFD0_9GAMM</name>
<gene>
    <name evidence="2" type="ORF">P7V44_05045</name>
    <name evidence="3" type="ORF">Q5E86_08415</name>
</gene>
<dbReference type="AlphaFoldDB" id="A0AA42FFD0"/>
<sequence length="228" mass="24952">MKKSIAVLAAIVLLSGCKVDVVAKVNTDDLLSLDHKIVQGNINVEVPSCNDFEDSRKESKSLIQIKEKLPTIFKTVEFKECYKQKFNSYASFSVPVGIGSFVGEAKTVDTEIYVFSNKITYAGIVLDDDAAKRLASAKKTSPGELNLAMTLVLEKGKQPIPNIAAIGVYMTGIESKNSPFSIGRVKIEAKEIKLRLSDVSNSMIESGKITSVLVKAEYLEQLLTQLKE</sequence>
<accession>A0AA42FFD0</accession>
<dbReference type="RefSeq" id="WP_210814590.1">
    <property type="nucleotide sequence ID" value="NZ_JARRYG010000004.1"/>
</dbReference>
<reference evidence="3" key="2">
    <citation type="submission" date="2023-07" db="EMBL/GenBank/DDBJ databases">
        <authorList>
            <person name="Yang W."/>
            <person name="Chen J."/>
            <person name="Ji P."/>
            <person name="Hu F."/>
        </authorList>
    </citation>
    <scope>NUCLEOTIDE SEQUENCE</scope>
    <source>
        <strain evidence="3">CRE-138-0111</strain>
    </source>
</reference>
<evidence type="ECO:0000259" key="1">
    <source>
        <dbReference type="Pfam" id="PF24199"/>
    </source>
</evidence>
<evidence type="ECO:0000313" key="2">
    <source>
        <dbReference type="EMBL" id="MDG4695604.1"/>
    </source>
</evidence>
<comment type="caution">
    <text evidence="2">The sequence shown here is derived from an EMBL/GenBank/DDBJ whole genome shotgun (WGS) entry which is preliminary data.</text>
</comment>
<protein>
    <recommendedName>
        <fullName evidence="1">DUF7424 domain-containing protein</fullName>
    </recommendedName>
</protein>
<dbReference type="EMBL" id="JAUQTG010000003">
    <property type="protein sequence ID" value="MDO7856382.1"/>
    <property type="molecule type" value="Genomic_DNA"/>
</dbReference>